<sequence>MNAERLQRLRVLDGRFVLERAIESDFARVDWLALVRGPDGGAMMRRSDDTEVSWSALWNGDEAHPPEATGMLSAILTPLAADRVPVWTAASIDGDLILVPTSRLTEAVACLRLAGHEVVT</sequence>
<reference evidence="2 3" key="1">
    <citation type="journal article" date="2013" name="ISME J.">
        <title>A metabolic model for members of the genus Tetrasphaera involved in enhanced biological phosphorus removal.</title>
        <authorList>
            <person name="Kristiansen R."/>
            <person name="Nguyen H.T.T."/>
            <person name="Saunders A.M."/>
            <person name="Nielsen J.L."/>
            <person name="Wimmer R."/>
            <person name="Le V.Q."/>
            <person name="McIlroy S.J."/>
            <person name="Petrovski S."/>
            <person name="Seviour R.J."/>
            <person name="Calteau A."/>
            <person name="Nielsen K.L."/>
            <person name="Nielsen P.H."/>
        </authorList>
    </citation>
    <scope>NUCLEOTIDE SEQUENCE [LARGE SCALE GENOMIC DNA]</scope>
    <source>
        <strain evidence="2 3">Ben110</strain>
    </source>
</reference>
<dbReference type="InterPro" id="IPR027795">
    <property type="entry name" value="CASTOR_ACT_dom"/>
</dbReference>
<proteinExistence type="predicted"/>
<gene>
    <name evidence="2" type="ORF">BN11_4980006</name>
</gene>
<dbReference type="STRING" id="1193182.BN11_4980006"/>
<evidence type="ECO:0000313" key="3">
    <source>
        <dbReference type="Proteomes" id="UP000035763"/>
    </source>
</evidence>
<dbReference type="EMBL" id="CAJA01000443">
    <property type="protein sequence ID" value="CCH74932.1"/>
    <property type="molecule type" value="Genomic_DNA"/>
</dbReference>
<dbReference type="RefSeq" id="WP_048700281.1">
    <property type="nucleotide sequence ID" value="NZ_HG764815.1"/>
</dbReference>
<comment type="caution">
    <text evidence="2">The sequence shown here is derived from an EMBL/GenBank/DDBJ whole genome shotgun (WGS) entry which is preliminary data.</text>
</comment>
<name>W6K0F8_9MICO</name>
<evidence type="ECO:0000313" key="2">
    <source>
        <dbReference type="EMBL" id="CCH74932.1"/>
    </source>
</evidence>
<dbReference type="InterPro" id="IPR045865">
    <property type="entry name" value="ACT-like_dom_sf"/>
</dbReference>
<dbReference type="Pfam" id="PF13840">
    <property type="entry name" value="ACT_7"/>
    <property type="match status" value="1"/>
</dbReference>
<dbReference type="AlphaFoldDB" id="W6K0F8"/>
<feature type="domain" description="CASTOR ACT" evidence="1">
    <location>
        <begin position="66"/>
        <end position="112"/>
    </location>
</feature>
<dbReference type="SUPFAM" id="SSF55021">
    <property type="entry name" value="ACT-like"/>
    <property type="match status" value="1"/>
</dbReference>
<protein>
    <recommendedName>
        <fullName evidence="1">CASTOR ACT domain-containing protein</fullName>
    </recommendedName>
</protein>
<evidence type="ECO:0000259" key="1">
    <source>
        <dbReference type="Pfam" id="PF13840"/>
    </source>
</evidence>
<accession>W6K0F8</accession>
<dbReference type="Proteomes" id="UP000035763">
    <property type="component" value="Unassembled WGS sequence"/>
</dbReference>
<organism evidence="2 3">
    <name type="scientific">Nostocoides australiense Ben110</name>
    <dbReference type="NCBI Taxonomy" id="1193182"/>
    <lineage>
        <taxon>Bacteria</taxon>
        <taxon>Bacillati</taxon>
        <taxon>Actinomycetota</taxon>
        <taxon>Actinomycetes</taxon>
        <taxon>Micrococcales</taxon>
        <taxon>Intrasporangiaceae</taxon>
        <taxon>Nostocoides</taxon>
    </lineage>
</organism>
<dbReference type="Gene3D" id="3.30.2130.10">
    <property type="entry name" value="VC0802-like"/>
    <property type="match status" value="1"/>
</dbReference>
<keyword evidence="3" id="KW-1185">Reference proteome</keyword>